<accession>M8B3T6</accession>
<sequence>MSAVVCGKRSSSIFADDLLLQQASSSPPSPRHSPAPKRSRYAHHHHRRDALLQHLRAAFPAMDPQLLERALEASGDDLDDAIKSLKELHLMESNQANLPATGSTFENGLTAVQPSVEGIVTSGGVDTATEHQPAADGQQPSNSGPEWVDLFVREMSNASDMDDARARASRALEALTKSILEGAGAEAAQSLHQENMMLKEQMTAVLSQNAVLKRAVAIQHERQKEFDERSNEVQGLKQLVLQYQEQLRTLEINNYALQMHLKQAQQSSSMPGRYNPDVF</sequence>
<dbReference type="PANTHER" id="PTHR31245:SF1">
    <property type="entry name" value="UBIQUITIN SYSTEM COMPONENT CUE PROTEIN"/>
    <property type="match status" value="1"/>
</dbReference>
<protein>
    <submittedName>
        <fullName evidence="2">Uncharacterized protein</fullName>
    </submittedName>
</protein>
<dbReference type="eggNOG" id="ENOG502QRNX">
    <property type="taxonomic scope" value="Eukaryota"/>
</dbReference>
<dbReference type="SUPFAM" id="SSF46934">
    <property type="entry name" value="UBA-like"/>
    <property type="match status" value="1"/>
</dbReference>
<feature type="region of interest" description="Disordered" evidence="1">
    <location>
        <begin position="126"/>
        <end position="145"/>
    </location>
</feature>
<name>M8B3T6_TRIUA</name>
<dbReference type="GO" id="GO:0043130">
    <property type="term" value="F:ubiquitin binding"/>
    <property type="evidence" value="ECO:0007669"/>
    <property type="project" value="InterPro"/>
</dbReference>
<dbReference type="CDD" id="cd14279">
    <property type="entry name" value="CUE"/>
    <property type="match status" value="1"/>
</dbReference>
<dbReference type="OMA" id="HERQKEC"/>
<dbReference type="Pfam" id="PF02845">
    <property type="entry name" value="CUE"/>
    <property type="match status" value="1"/>
</dbReference>
<dbReference type="SMART" id="SM00546">
    <property type="entry name" value="CUE"/>
    <property type="match status" value="1"/>
</dbReference>
<reference evidence="2" key="1">
    <citation type="journal article" date="2013" name="Nature">
        <title>Draft genome of the wheat A-genome progenitor Triticum urartu.</title>
        <authorList>
            <person name="Ling H.Q."/>
            <person name="Zhao S."/>
            <person name="Liu D."/>
            <person name="Wang J."/>
            <person name="Sun H."/>
            <person name="Zhang C."/>
            <person name="Fan H."/>
            <person name="Li D."/>
            <person name="Dong L."/>
            <person name="Tao Y."/>
            <person name="Gao C."/>
            <person name="Wu H."/>
            <person name="Li Y."/>
            <person name="Cui Y."/>
            <person name="Guo X."/>
            <person name="Zheng S."/>
            <person name="Wang B."/>
            <person name="Yu K."/>
            <person name="Liang Q."/>
            <person name="Yang W."/>
            <person name="Lou X."/>
            <person name="Chen J."/>
            <person name="Feng M."/>
            <person name="Jian J."/>
            <person name="Zhang X."/>
            <person name="Luo G."/>
            <person name="Jiang Y."/>
            <person name="Liu J."/>
            <person name="Wang Z."/>
            <person name="Sha Y."/>
            <person name="Zhang B."/>
            <person name="Wu H."/>
            <person name="Tang D."/>
            <person name="Shen Q."/>
            <person name="Xue P."/>
            <person name="Zou S."/>
            <person name="Wang X."/>
            <person name="Liu X."/>
            <person name="Wang F."/>
            <person name="Yang Y."/>
            <person name="An X."/>
            <person name="Dong Z."/>
            <person name="Zhang K."/>
            <person name="Zhang X."/>
            <person name="Luo M.C."/>
            <person name="Dvorak J."/>
            <person name="Tong Y."/>
            <person name="Wang J."/>
            <person name="Yang H."/>
            <person name="Li Z."/>
            <person name="Wang D."/>
            <person name="Zhang A."/>
            <person name="Wang J."/>
        </authorList>
    </citation>
    <scope>NUCLEOTIDE SEQUENCE</scope>
</reference>
<dbReference type="EMBL" id="KD009167">
    <property type="protein sequence ID" value="EMS68254.1"/>
    <property type="molecule type" value="Genomic_DNA"/>
</dbReference>
<organism evidence="2">
    <name type="scientific">Triticum urartu</name>
    <name type="common">Red wild einkorn</name>
    <name type="synonym">Crithodium urartu</name>
    <dbReference type="NCBI Taxonomy" id="4572"/>
    <lineage>
        <taxon>Eukaryota</taxon>
        <taxon>Viridiplantae</taxon>
        <taxon>Streptophyta</taxon>
        <taxon>Embryophyta</taxon>
        <taxon>Tracheophyta</taxon>
        <taxon>Spermatophyta</taxon>
        <taxon>Magnoliopsida</taxon>
        <taxon>Liliopsida</taxon>
        <taxon>Poales</taxon>
        <taxon>Poaceae</taxon>
        <taxon>BOP clade</taxon>
        <taxon>Pooideae</taxon>
        <taxon>Triticodae</taxon>
        <taxon>Triticeae</taxon>
        <taxon>Triticinae</taxon>
        <taxon>Triticum</taxon>
    </lineage>
</organism>
<dbReference type="PANTHER" id="PTHR31245">
    <property type="entry name" value="UBIQUITIN SYSTEM COMPONENT CUE PROTEIN"/>
    <property type="match status" value="1"/>
</dbReference>
<dbReference type="STRING" id="4572.M8B3T6"/>
<evidence type="ECO:0000313" key="2">
    <source>
        <dbReference type="EMBL" id="EMS68254.1"/>
    </source>
</evidence>
<dbReference type="Gene3D" id="1.10.8.10">
    <property type="entry name" value="DNA helicase RuvA subunit, C-terminal domain"/>
    <property type="match status" value="1"/>
</dbReference>
<evidence type="ECO:0000256" key="1">
    <source>
        <dbReference type="SAM" id="MobiDB-lite"/>
    </source>
</evidence>
<dbReference type="PROSITE" id="PS51140">
    <property type="entry name" value="CUE"/>
    <property type="match status" value="1"/>
</dbReference>
<dbReference type="InterPro" id="IPR003892">
    <property type="entry name" value="CUE"/>
</dbReference>
<gene>
    <name evidence="2" type="ORF">TRIUR3_03383</name>
</gene>
<dbReference type="InterPro" id="IPR009060">
    <property type="entry name" value="UBA-like_sf"/>
</dbReference>
<feature type="region of interest" description="Disordered" evidence="1">
    <location>
        <begin position="19"/>
        <end position="47"/>
    </location>
</feature>
<feature type="compositionally biased region" description="Basic residues" evidence="1">
    <location>
        <begin position="34"/>
        <end position="47"/>
    </location>
</feature>
<dbReference type="AlphaFoldDB" id="M8B3T6"/>
<proteinExistence type="predicted"/>